<keyword evidence="2" id="KW-0732">Signal</keyword>
<feature type="region of interest" description="Disordered" evidence="1">
    <location>
        <begin position="71"/>
        <end position="95"/>
    </location>
</feature>
<dbReference type="AlphaFoldDB" id="A0A9W5YL36"/>
<evidence type="ECO:0000256" key="2">
    <source>
        <dbReference type="SAM" id="SignalP"/>
    </source>
</evidence>
<evidence type="ECO:0000256" key="1">
    <source>
        <dbReference type="SAM" id="MobiDB-lite"/>
    </source>
</evidence>
<dbReference type="EMBL" id="BROQ01000008">
    <property type="protein sequence ID" value="GKZ17907.1"/>
    <property type="molecule type" value="Genomic_DNA"/>
</dbReference>
<organism evidence="3 4">
    <name type="scientific">Aspergillus brasiliensis</name>
    <dbReference type="NCBI Taxonomy" id="319629"/>
    <lineage>
        <taxon>Eukaryota</taxon>
        <taxon>Fungi</taxon>
        <taxon>Dikarya</taxon>
        <taxon>Ascomycota</taxon>
        <taxon>Pezizomycotina</taxon>
        <taxon>Eurotiomycetes</taxon>
        <taxon>Eurotiomycetidae</taxon>
        <taxon>Eurotiales</taxon>
        <taxon>Aspergillaceae</taxon>
        <taxon>Aspergillus</taxon>
        <taxon>Aspergillus subgen. Circumdati</taxon>
    </lineage>
</organism>
<feature type="chain" id="PRO_5040774840" evidence="2">
    <location>
        <begin position="18"/>
        <end position="132"/>
    </location>
</feature>
<feature type="region of interest" description="Disordered" evidence="1">
    <location>
        <begin position="25"/>
        <end position="52"/>
    </location>
</feature>
<reference evidence="3" key="1">
    <citation type="submission" date="2022-07" db="EMBL/GenBank/DDBJ databases">
        <title>Taxonomy of Aspergillus series Nigri: significant species reduction supported by multi-species coalescent approaches.</title>
        <authorList>
            <person name="Bian C."/>
            <person name="Kusuya Y."/>
            <person name="Sklenar F."/>
            <person name="D'hooge E."/>
            <person name="Yaguchi T."/>
            <person name="Takahashi H."/>
            <person name="Hubka V."/>
        </authorList>
    </citation>
    <scope>NUCLEOTIDE SEQUENCE</scope>
    <source>
        <strain evidence="3">CBS 733.88</strain>
    </source>
</reference>
<accession>A0A9W5YL36</accession>
<proteinExistence type="predicted"/>
<feature type="compositionally biased region" description="Pro residues" evidence="1">
    <location>
        <begin position="27"/>
        <end position="47"/>
    </location>
</feature>
<dbReference type="Proteomes" id="UP001143548">
    <property type="component" value="Unassembled WGS sequence"/>
</dbReference>
<feature type="compositionally biased region" description="Polar residues" evidence="1">
    <location>
        <begin position="73"/>
        <end position="82"/>
    </location>
</feature>
<evidence type="ECO:0000313" key="3">
    <source>
        <dbReference type="EMBL" id="GKZ17907.1"/>
    </source>
</evidence>
<name>A0A9W5YL36_9EURO</name>
<evidence type="ECO:0000313" key="4">
    <source>
        <dbReference type="Proteomes" id="UP001143548"/>
    </source>
</evidence>
<protein>
    <submittedName>
        <fullName evidence="3">Uncharacterized protein</fullName>
    </submittedName>
</protein>
<gene>
    <name evidence="3" type="ORF">AbraCBS73388_010847</name>
</gene>
<sequence>MKASTILLCLAPTIALAVEADLQNPPAVSPTPSLPNANPPAPLPEIPTPSNTENTARLWEVRTLQEIEDNTDATRVQDQLSEPASGRIGLAASSTGETKALRARSEGTLGQTPWIGMAIGLTCTALAAVMLG</sequence>
<comment type="caution">
    <text evidence="3">The sequence shown here is derived from an EMBL/GenBank/DDBJ whole genome shotgun (WGS) entry which is preliminary data.</text>
</comment>
<feature type="signal peptide" evidence="2">
    <location>
        <begin position="1"/>
        <end position="17"/>
    </location>
</feature>